<dbReference type="InParanoid" id="D2VRP9"/>
<dbReference type="RefSeq" id="XP_002673245.1">
    <property type="nucleotide sequence ID" value="XM_002673199.1"/>
</dbReference>
<comment type="similarity">
    <text evidence="1">Belongs to the DNA polymerase delta/II small subunit family.</text>
</comment>
<gene>
    <name evidence="5" type="ORF">NAEGRDRAFT_71662</name>
</gene>
<dbReference type="STRING" id="5762.D2VRP9"/>
<dbReference type="VEuPathDB" id="AmoebaDB:NAEGRDRAFT_71662"/>
<accession>D2VRP9</accession>
<sequence>MYPNATTAKSMLDLTMGVEYTVAGTLYKEMKLKPNILREFTTEKNFEAEKVELLDNFVSDSDYLILEDLNGSRCNVVFESKNSEKNRLMTSQLVTGIIAGLYGQIDSSGTFIAKDIVFNDPPPQRSITVPQKDAYLAVISGVCVGHPKYDVVATQMAFDFINGLAGSGAFVNDVAAKISRVIIAGNGVIAAEDEGKRFDVRGSLRPKELSSIAGHMKSFDGLVEQLVNTVDVDVMPGPNDPSNVTIPQQPIHPFMLQRSSPFSTCRLVTNPHLIQENGLDVFVTSGQTVAEIEKYSTYSSRLEVMKNLLQWGHYAPSAPDTMRCYPFKDTDPFIMKHTPHIMICGNCPKFETTLVTVKETKSRLVCVPEFVSCPTIVLINLKTLDCVPINFSTENVV</sequence>
<keyword evidence="2" id="KW-0235">DNA replication</keyword>
<dbReference type="OrthoDB" id="3763at2759"/>
<evidence type="ECO:0000313" key="6">
    <source>
        <dbReference type="Proteomes" id="UP000006671"/>
    </source>
</evidence>
<dbReference type="Gene3D" id="2.40.50.430">
    <property type="match status" value="1"/>
</dbReference>
<dbReference type="GO" id="GO:0006271">
    <property type="term" value="P:DNA strand elongation involved in DNA replication"/>
    <property type="evidence" value="ECO:0007669"/>
    <property type="project" value="TreeGrafter"/>
</dbReference>
<dbReference type="InterPro" id="IPR007185">
    <property type="entry name" value="DNA_pol_a/d/e_bsu"/>
</dbReference>
<feature type="domain" description="DNA polymerase alpha/delta/epsilon subunit B" evidence="3">
    <location>
        <begin position="137"/>
        <end position="351"/>
    </location>
</feature>
<dbReference type="Pfam" id="PF18018">
    <property type="entry name" value="DNA_pol_D_N"/>
    <property type="match status" value="1"/>
</dbReference>
<dbReference type="PANTHER" id="PTHR10416:SF0">
    <property type="entry name" value="DNA POLYMERASE DELTA SUBUNIT 2"/>
    <property type="match status" value="1"/>
</dbReference>
<dbReference type="EMBL" id="GG738892">
    <property type="protein sequence ID" value="EFC40501.1"/>
    <property type="molecule type" value="Genomic_DNA"/>
</dbReference>
<dbReference type="AlphaFoldDB" id="D2VRP9"/>
<keyword evidence="6" id="KW-1185">Reference proteome</keyword>
<dbReference type="Gene3D" id="3.60.21.50">
    <property type="match status" value="1"/>
</dbReference>
<name>D2VRP9_NAEGR</name>
<dbReference type="Pfam" id="PF04042">
    <property type="entry name" value="DNA_pol_E_B"/>
    <property type="match status" value="1"/>
</dbReference>
<proteinExistence type="inferred from homology"/>
<dbReference type="PANTHER" id="PTHR10416">
    <property type="entry name" value="DNA POLYMERASE DELTA SUBUNIT 2"/>
    <property type="match status" value="1"/>
</dbReference>
<evidence type="ECO:0000313" key="5">
    <source>
        <dbReference type="EMBL" id="EFC40501.1"/>
    </source>
</evidence>
<protein>
    <submittedName>
        <fullName evidence="5">Predicted protein</fullName>
    </submittedName>
</protein>
<dbReference type="GeneID" id="8851073"/>
<dbReference type="InterPro" id="IPR024826">
    <property type="entry name" value="DNA_pol_delta/II_ssu"/>
</dbReference>
<feature type="domain" description="DNA polymerase delta subunit OB-fold" evidence="4">
    <location>
        <begin position="6"/>
        <end position="116"/>
    </location>
</feature>
<dbReference type="OMA" id="HCILIGT"/>
<dbReference type="GO" id="GO:0043625">
    <property type="term" value="C:delta DNA polymerase complex"/>
    <property type="evidence" value="ECO:0007669"/>
    <property type="project" value="TreeGrafter"/>
</dbReference>
<evidence type="ECO:0000259" key="4">
    <source>
        <dbReference type="Pfam" id="PF18018"/>
    </source>
</evidence>
<dbReference type="eggNOG" id="KOG2732">
    <property type="taxonomic scope" value="Eukaryota"/>
</dbReference>
<dbReference type="GO" id="GO:0003677">
    <property type="term" value="F:DNA binding"/>
    <property type="evidence" value="ECO:0007669"/>
    <property type="project" value="InterPro"/>
</dbReference>
<evidence type="ECO:0000256" key="1">
    <source>
        <dbReference type="ARBA" id="ARBA00006035"/>
    </source>
</evidence>
<organism evidence="6">
    <name type="scientific">Naegleria gruberi</name>
    <name type="common">Amoeba</name>
    <dbReference type="NCBI Taxonomy" id="5762"/>
    <lineage>
        <taxon>Eukaryota</taxon>
        <taxon>Discoba</taxon>
        <taxon>Heterolobosea</taxon>
        <taxon>Tetramitia</taxon>
        <taxon>Eutetramitia</taxon>
        <taxon>Vahlkampfiidae</taxon>
        <taxon>Naegleria</taxon>
    </lineage>
</organism>
<evidence type="ECO:0000256" key="2">
    <source>
        <dbReference type="ARBA" id="ARBA00022705"/>
    </source>
</evidence>
<dbReference type="KEGG" id="ngr:NAEGRDRAFT_71662"/>
<reference evidence="5 6" key="1">
    <citation type="journal article" date="2010" name="Cell">
        <title>The genome of Naegleria gruberi illuminates early eukaryotic versatility.</title>
        <authorList>
            <person name="Fritz-Laylin L.K."/>
            <person name="Prochnik S.E."/>
            <person name="Ginger M.L."/>
            <person name="Dacks J.B."/>
            <person name="Carpenter M.L."/>
            <person name="Field M.C."/>
            <person name="Kuo A."/>
            <person name="Paredez A."/>
            <person name="Chapman J."/>
            <person name="Pham J."/>
            <person name="Shu S."/>
            <person name="Neupane R."/>
            <person name="Cipriano M."/>
            <person name="Mancuso J."/>
            <person name="Tu H."/>
            <person name="Salamov A."/>
            <person name="Lindquist E."/>
            <person name="Shapiro H."/>
            <person name="Lucas S."/>
            <person name="Grigoriev I.V."/>
            <person name="Cande W.Z."/>
            <person name="Fulton C."/>
            <person name="Rokhsar D.S."/>
            <person name="Dawson S.C."/>
        </authorList>
    </citation>
    <scope>NUCLEOTIDE SEQUENCE [LARGE SCALE GENOMIC DNA]</scope>
    <source>
        <strain evidence="5 6">NEG-M</strain>
    </source>
</reference>
<evidence type="ECO:0000259" key="3">
    <source>
        <dbReference type="Pfam" id="PF04042"/>
    </source>
</evidence>
<dbReference type="FunCoup" id="D2VRP9">
    <property type="interactions" value="293"/>
</dbReference>
<dbReference type="Proteomes" id="UP000006671">
    <property type="component" value="Unassembled WGS sequence"/>
</dbReference>
<dbReference type="InterPro" id="IPR040663">
    <property type="entry name" value="DNA_pol_D_N"/>
</dbReference>